<feature type="transmembrane region" description="Helical" evidence="1">
    <location>
        <begin position="28"/>
        <end position="48"/>
    </location>
</feature>
<sequence length="220" mass="25348">MPLMKPRQFFLAKRDDGTDAPPPDFENVVKAVISTFAVFVGFTINSYLNNTDIENFRSWRFWAFIALASLLLRYIIGSSVHLNHVYVKKIWAERPRSCSVLLLFKDVCFLVIFGMIAVHTAKAKTFNEFVDGTLWFVFAGFVWSVLDKFVRGIWKHWDTHEAPGQFVNHWILLDLALVAIVLLVNCLTGHELTRAMVVAGFYLLFLFFDFLAIVRATQFE</sequence>
<accession>A0ABS5FH61</accession>
<protein>
    <submittedName>
        <fullName evidence="2">Uncharacterized protein</fullName>
    </submittedName>
</protein>
<feature type="transmembrane region" description="Helical" evidence="1">
    <location>
        <begin position="60"/>
        <end position="80"/>
    </location>
</feature>
<dbReference type="Proteomes" id="UP001315278">
    <property type="component" value="Unassembled WGS sequence"/>
</dbReference>
<organism evidence="2 3">
    <name type="scientific">Bradyrhizobium jicamae</name>
    <dbReference type="NCBI Taxonomy" id="280332"/>
    <lineage>
        <taxon>Bacteria</taxon>
        <taxon>Pseudomonadati</taxon>
        <taxon>Pseudomonadota</taxon>
        <taxon>Alphaproteobacteria</taxon>
        <taxon>Hyphomicrobiales</taxon>
        <taxon>Nitrobacteraceae</taxon>
        <taxon>Bradyrhizobium</taxon>
    </lineage>
</organism>
<name>A0ABS5FH61_9BRAD</name>
<proteinExistence type="predicted"/>
<gene>
    <name evidence="2" type="ORF">JQ615_12080</name>
</gene>
<keyword evidence="1" id="KW-0812">Transmembrane</keyword>
<reference evidence="3" key="1">
    <citation type="journal article" date="2021" name="ISME J.">
        <title>Evolutionary origin and ecological implication of a unique nif island in free-living Bradyrhizobium lineages.</title>
        <authorList>
            <person name="Tao J."/>
        </authorList>
    </citation>
    <scope>NUCLEOTIDE SEQUENCE [LARGE SCALE GENOMIC DNA]</scope>
    <source>
        <strain evidence="3">SZCCT0434</strain>
    </source>
</reference>
<feature type="transmembrane region" description="Helical" evidence="1">
    <location>
        <begin position="166"/>
        <end position="188"/>
    </location>
</feature>
<dbReference type="EMBL" id="JAFCJH010000010">
    <property type="protein sequence ID" value="MBR0796127.1"/>
    <property type="molecule type" value="Genomic_DNA"/>
</dbReference>
<evidence type="ECO:0000256" key="1">
    <source>
        <dbReference type="SAM" id="Phobius"/>
    </source>
</evidence>
<feature type="transmembrane region" description="Helical" evidence="1">
    <location>
        <begin position="100"/>
        <end position="117"/>
    </location>
</feature>
<keyword evidence="1" id="KW-0472">Membrane</keyword>
<evidence type="ECO:0000313" key="3">
    <source>
        <dbReference type="Proteomes" id="UP001315278"/>
    </source>
</evidence>
<keyword evidence="1" id="KW-1133">Transmembrane helix</keyword>
<comment type="caution">
    <text evidence="2">The sequence shown here is derived from an EMBL/GenBank/DDBJ whole genome shotgun (WGS) entry which is preliminary data.</text>
</comment>
<dbReference type="RefSeq" id="WP_212396390.1">
    <property type="nucleotide sequence ID" value="NZ_JAFCJH010000010.1"/>
</dbReference>
<feature type="transmembrane region" description="Helical" evidence="1">
    <location>
        <begin position="195"/>
        <end position="214"/>
    </location>
</feature>
<evidence type="ECO:0000313" key="2">
    <source>
        <dbReference type="EMBL" id="MBR0796127.1"/>
    </source>
</evidence>
<feature type="transmembrane region" description="Helical" evidence="1">
    <location>
        <begin position="129"/>
        <end position="146"/>
    </location>
</feature>
<keyword evidence="3" id="KW-1185">Reference proteome</keyword>